<accession>A0AAF0BTJ7</accession>
<evidence type="ECO:0000313" key="2">
    <source>
        <dbReference type="EMBL" id="WCO66892.1"/>
    </source>
</evidence>
<evidence type="ECO:0000313" key="3">
    <source>
        <dbReference type="Proteomes" id="UP001216390"/>
    </source>
</evidence>
<reference evidence="2" key="1">
    <citation type="submission" date="2023-01" db="EMBL/GenBank/DDBJ databases">
        <title>The diversity of Class Acidimicrobiia in South China Sea sediment environments and the proposal of Iamia marina sp. nov., a novel species of the genus Iamia.</title>
        <authorList>
            <person name="He Y."/>
            <person name="Tian X."/>
        </authorList>
    </citation>
    <scope>NUCLEOTIDE SEQUENCE</scope>
    <source>
        <strain evidence="2">DSM 19957</strain>
    </source>
</reference>
<dbReference type="RefSeq" id="WP_272736414.1">
    <property type="nucleotide sequence ID" value="NZ_CP116942.1"/>
</dbReference>
<dbReference type="AlphaFoldDB" id="A0AAF0BTJ7"/>
<dbReference type="EMBL" id="CP116942">
    <property type="protein sequence ID" value="WCO66892.1"/>
    <property type="molecule type" value="Genomic_DNA"/>
</dbReference>
<feature type="domain" description="SnoaL-like" evidence="1">
    <location>
        <begin position="12"/>
        <end position="113"/>
    </location>
</feature>
<organism evidence="2 3">
    <name type="scientific">Iamia majanohamensis</name>
    <dbReference type="NCBI Taxonomy" id="467976"/>
    <lineage>
        <taxon>Bacteria</taxon>
        <taxon>Bacillati</taxon>
        <taxon>Actinomycetota</taxon>
        <taxon>Acidimicrobiia</taxon>
        <taxon>Acidimicrobiales</taxon>
        <taxon>Iamiaceae</taxon>
        <taxon>Iamia</taxon>
    </lineage>
</organism>
<dbReference type="InterPro" id="IPR032710">
    <property type="entry name" value="NTF2-like_dom_sf"/>
</dbReference>
<evidence type="ECO:0000259" key="1">
    <source>
        <dbReference type="Pfam" id="PF12680"/>
    </source>
</evidence>
<gene>
    <name evidence="2" type="ORF">PO878_20580</name>
</gene>
<dbReference type="Pfam" id="PF12680">
    <property type="entry name" value="SnoaL_2"/>
    <property type="match status" value="1"/>
</dbReference>
<dbReference type="InterPro" id="IPR037401">
    <property type="entry name" value="SnoaL-like"/>
</dbReference>
<proteinExistence type="predicted"/>
<dbReference type="Proteomes" id="UP001216390">
    <property type="component" value="Chromosome"/>
</dbReference>
<name>A0AAF0BTJ7_9ACTN</name>
<sequence>MPTPEPTDVTAALWDAVYAHDWDRIASHLGDEAIYLDVPTGPSTAAVGPKAIVGRLQLGLEPLAGHEHIEGRVVCTGDVVMVEHAERWIWGTGEEVVLPFCSVHRVEGDRVVLWKDYWNYGTLLDAAPEWWKERLFSADLWWLTDVTGDPRL</sequence>
<dbReference type="Gene3D" id="3.10.450.50">
    <property type="match status" value="1"/>
</dbReference>
<protein>
    <submittedName>
        <fullName evidence="2">Nuclear transport factor 2 family protein</fullName>
    </submittedName>
</protein>
<keyword evidence="3" id="KW-1185">Reference proteome</keyword>
<dbReference type="KEGG" id="ima:PO878_20580"/>
<dbReference type="SUPFAM" id="SSF54427">
    <property type="entry name" value="NTF2-like"/>
    <property type="match status" value="1"/>
</dbReference>